<feature type="domain" description="DUF2169" evidence="1">
    <location>
        <begin position="1"/>
        <end position="136"/>
    </location>
</feature>
<dbReference type="Proteomes" id="UP000075420">
    <property type="component" value="Unassembled WGS sequence"/>
</dbReference>
<dbReference type="InterPro" id="IPR018683">
    <property type="entry name" value="DUF2169"/>
</dbReference>
<organism evidence="2 3">
    <name type="scientific">Sorangium cellulosum</name>
    <name type="common">Polyangium cellulosum</name>
    <dbReference type="NCBI Taxonomy" id="56"/>
    <lineage>
        <taxon>Bacteria</taxon>
        <taxon>Pseudomonadati</taxon>
        <taxon>Myxococcota</taxon>
        <taxon>Polyangia</taxon>
        <taxon>Polyangiales</taxon>
        <taxon>Polyangiaceae</taxon>
        <taxon>Sorangium</taxon>
    </lineage>
</organism>
<accession>A0A150P1B5</accession>
<evidence type="ECO:0000313" key="2">
    <source>
        <dbReference type="EMBL" id="KYF48781.1"/>
    </source>
</evidence>
<protein>
    <recommendedName>
        <fullName evidence="1">DUF2169 domain-containing protein</fullName>
    </recommendedName>
</protein>
<reference evidence="2 3" key="1">
    <citation type="submission" date="2014-02" db="EMBL/GenBank/DDBJ databases">
        <title>The small core and large imbalanced accessory genome model reveals a collaborative survival strategy of Sorangium cellulosum strains in nature.</title>
        <authorList>
            <person name="Han K."/>
            <person name="Peng R."/>
            <person name="Blom J."/>
            <person name="Li Y.-Z."/>
        </authorList>
    </citation>
    <scope>NUCLEOTIDE SEQUENCE [LARGE SCALE GENOMIC DNA]</scope>
    <source>
        <strain evidence="2 3">So0157-25</strain>
    </source>
</reference>
<name>A0A150P1B5_SORCE</name>
<dbReference type="EMBL" id="JELY01003455">
    <property type="protein sequence ID" value="KYF48781.1"/>
    <property type="molecule type" value="Genomic_DNA"/>
</dbReference>
<evidence type="ECO:0000313" key="3">
    <source>
        <dbReference type="Proteomes" id="UP000075420"/>
    </source>
</evidence>
<dbReference type="Pfam" id="PF09937">
    <property type="entry name" value="DUF2169"/>
    <property type="match status" value="1"/>
</dbReference>
<sequence>MPNLEAPGSPIEDPETLYTPVSLGPIARNWAPRLGLAGTYDQRWQDEVFPLLPPDFDDRFYQCAPADQQMPYPQGGEEVSLFNLLPGGGLTRFRLPEDLALPVVVMNRRRALTALTPKVDTIAIDADARTFDLVWRARAPLGRSMSEIHTVAAGNICKRWWKSRVYGTDDCGCGGRETSDEDLAPVTEALA</sequence>
<comment type="caution">
    <text evidence="2">The sequence shown here is derived from an EMBL/GenBank/DDBJ whole genome shotgun (WGS) entry which is preliminary data.</text>
</comment>
<dbReference type="AlphaFoldDB" id="A0A150P1B5"/>
<proteinExistence type="predicted"/>
<evidence type="ECO:0000259" key="1">
    <source>
        <dbReference type="Pfam" id="PF09937"/>
    </source>
</evidence>
<gene>
    <name evidence="2" type="ORF">BE08_40775</name>
</gene>